<accession>V5WIZ8</accession>
<keyword evidence="1" id="KW-0472">Membrane</keyword>
<dbReference type="RefSeq" id="WP_024268672.1">
    <property type="nucleotide sequence ID" value="NC_023035.1"/>
</dbReference>
<dbReference type="Gene3D" id="2.170.120.40">
    <property type="entry name" value="YbbR-like domain"/>
    <property type="match status" value="1"/>
</dbReference>
<evidence type="ECO:0000256" key="1">
    <source>
        <dbReference type="SAM" id="Phobius"/>
    </source>
</evidence>
<dbReference type="InterPro" id="IPR053154">
    <property type="entry name" value="c-di-AMP_regulator"/>
</dbReference>
<dbReference type="KEGG" id="slr:L21SP2_2415"/>
<keyword evidence="1" id="KW-0812">Transmembrane</keyword>
<dbReference type="AlphaFoldDB" id="V5WIZ8"/>
<dbReference type="STRING" id="1307761.L21SP2_2415"/>
<dbReference type="eggNOG" id="COG4856">
    <property type="taxonomic scope" value="Bacteria"/>
</dbReference>
<evidence type="ECO:0000313" key="2">
    <source>
        <dbReference type="EMBL" id="AHC15768.1"/>
    </source>
</evidence>
<dbReference type="OrthoDB" id="356399at2"/>
<dbReference type="Gene3D" id="2.170.120.30">
    <property type="match status" value="2"/>
</dbReference>
<organism evidence="2 3">
    <name type="scientific">Salinispira pacifica</name>
    <dbReference type="NCBI Taxonomy" id="1307761"/>
    <lineage>
        <taxon>Bacteria</taxon>
        <taxon>Pseudomonadati</taxon>
        <taxon>Spirochaetota</taxon>
        <taxon>Spirochaetia</taxon>
        <taxon>Spirochaetales</taxon>
        <taxon>Spirochaetaceae</taxon>
        <taxon>Salinispira</taxon>
    </lineage>
</organism>
<sequence>MTFVTRANRFLRSLSNNWPAKAISVGAAIIMYLLVGLNSMEERYISVPIRVQLPDDLVAAQEYPSFARVYLRGDGDSIFSISEDEIQVTADFTQYASPGVYRVALEHRRLGMAESVEPLEVRIEPGLLSIELQSKSRKVVDVIPRFSGSPASGYELASHSVFPSSVGVYGPEQVLEQIVEVETESIELSGQDSSFSARIPLIKPHPLVHFDSTSIVDFRVDISESILVNTFENVPVSVIGLDSRFSVEIEEVTGSIRAQAGQSLIDRTSPEAISLVVDAGDISQPGEYTLPVRPVVPRGFVIFRFDPLELVLQVEGADEAGSSAQDAGSGP</sequence>
<dbReference type="HOGENOM" id="CLU_053150_0_0_12"/>
<gene>
    <name evidence="2" type="ORF">L21SP2_2415</name>
</gene>
<dbReference type="Proteomes" id="UP000018680">
    <property type="component" value="Chromosome"/>
</dbReference>
<evidence type="ECO:0000313" key="3">
    <source>
        <dbReference type="Proteomes" id="UP000018680"/>
    </source>
</evidence>
<protein>
    <submittedName>
        <fullName evidence="2">Putative secreted protein associated with spyDAC</fullName>
    </submittedName>
</protein>
<dbReference type="PANTHER" id="PTHR37804:SF1">
    <property type="entry name" value="CDAA REGULATORY PROTEIN CDAR"/>
    <property type="match status" value="1"/>
</dbReference>
<proteinExistence type="predicted"/>
<dbReference type="Pfam" id="PF07949">
    <property type="entry name" value="YbbR"/>
    <property type="match status" value="1"/>
</dbReference>
<feature type="transmembrane region" description="Helical" evidence="1">
    <location>
        <begin position="20"/>
        <end position="40"/>
    </location>
</feature>
<dbReference type="InterPro" id="IPR012505">
    <property type="entry name" value="YbbR"/>
</dbReference>
<keyword evidence="1" id="KW-1133">Transmembrane helix</keyword>
<dbReference type="EMBL" id="CP006939">
    <property type="protein sequence ID" value="AHC15768.1"/>
    <property type="molecule type" value="Genomic_DNA"/>
</dbReference>
<keyword evidence="3" id="KW-1185">Reference proteome</keyword>
<name>V5WIZ8_9SPIO</name>
<reference evidence="2 3" key="1">
    <citation type="journal article" date="2015" name="Stand. Genomic Sci.">
        <title>Complete genome sequence and description of Salinispira pacifica gen. nov., sp. nov., a novel spirochaete isolated form a hypersaline microbial mat.</title>
        <authorList>
            <person name="Ben Hania W."/>
            <person name="Joseph M."/>
            <person name="Schumann P."/>
            <person name="Bunk B."/>
            <person name="Fiebig A."/>
            <person name="Sproer C."/>
            <person name="Klenk H.P."/>
            <person name="Fardeau M.L."/>
            <person name="Spring S."/>
        </authorList>
    </citation>
    <scope>NUCLEOTIDE SEQUENCE [LARGE SCALE GENOMIC DNA]</scope>
    <source>
        <strain evidence="2 3">L21-RPul-D2</strain>
    </source>
</reference>
<dbReference type="PANTHER" id="PTHR37804">
    <property type="entry name" value="CDAA REGULATORY PROTEIN CDAR"/>
    <property type="match status" value="1"/>
</dbReference>